<reference evidence="7" key="1">
    <citation type="submission" date="2019-01" db="EMBL/GenBank/DDBJ databases">
        <title>Draft genomes of a novel of Sporanaerobacter strains.</title>
        <authorList>
            <person name="Ma S."/>
        </authorList>
    </citation>
    <scope>NUCLEOTIDE SEQUENCE [LARGE SCALE GENOMIC DNA]</scope>
    <source>
        <strain evidence="7">NJN-17</strain>
    </source>
</reference>
<dbReference type="CDD" id="cd03255">
    <property type="entry name" value="ABC_MJ0796_LolCDE_FtsE"/>
    <property type="match status" value="1"/>
</dbReference>
<gene>
    <name evidence="6" type="ORF">EQM13_13390</name>
</gene>
<name>A0A410QF03_9FIRM</name>
<keyword evidence="3" id="KW-0547">Nucleotide-binding</keyword>
<keyword evidence="7" id="KW-1185">Reference proteome</keyword>
<dbReference type="RefSeq" id="WP_128752963.1">
    <property type="nucleotide sequence ID" value="NZ_CP035282.1"/>
</dbReference>
<comment type="similarity">
    <text evidence="1">Belongs to the ABC transporter superfamily.</text>
</comment>
<evidence type="ECO:0000256" key="2">
    <source>
        <dbReference type="ARBA" id="ARBA00022448"/>
    </source>
</evidence>
<dbReference type="AlphaFoldDB" id="A0A410QF03"/>
<dbReference type="GO" id="GO:0005886">
    <property type="term" value="C:plasma membrane"/>
    <property type="evidence" value="ECO:0007669"/>
    <property type="project" value="TreeGrafter"/>
</dbReference>
<evidence type="ECO:0000259" key="5">
    <source>
        <dbReference type="PROSITE" id="PS50893"/>
    </source>
</evidence>
<dbReference type="SMART" id="SM00382">
    <property type="entry name" value="AAA"/>
    <property type="match status" value="1"/>
</dbReference>
<keyword evidence="2" id="KW-0813">Transport</keyword>
<dbReference type="InterPro" id="IPR027417">
    <property type="entry name" value="P-loop_NTPase"/>
</dbReference>
<dbReference type="Gene3D" id="3.40.50.300">
    <property type="entry name" value="P-loop containing nucleotide triphosphate hydrolases"/>
    <property type="match status" value="1"/>
</dbReference>
<evidence type="ECO:0000256" key="4">
    <source>
        <dbReference type="ARBA" id="ARBA00022840"/>
    </source>
</evidence>
<dbReference type="GO" id="GO:0016887">
    <property type="term" value="F:ATP hydrolysis activity"/>
    <property type="evidence" value="ECO:0007669"/>
    <property type="project" value="InterPro"/>
</dbReference>
<dbReference type="InterPro" id="IPR003439">
    <property type="entry name" value="ABC_transporter-like_ATP-bd"/>
</dbReference>
<evidence type="ECO:0000256" key="1">
    <source>
        <dbReference type="ARBA" id="ARBA00005417"/>
    </source>
</evidence>
<evidence type="ECO:0000313" key="7">
    <source>
        <dbReference type="Proteomes" id="UP000287969"/>
    </source>
</evidence>
<protein>
    <submittedName>
        <fullName evidence="6">ABC transporter ATP-binding protein</fullName>
    </submittedName>
</protein>
<dbReference type="InterPro" id="IPR017871">
    <property type="entry name" value="ABC_transporter-like_CS"/>
</dbReference>
<dbReference type="KEGG" id="spoa:EQM13_13390"/>
<proteinExistence type="inferred from homology"/>
<dbReference type="PROSITE" id="PS50893">
    <property type="entry name" value="ABC_TRANSPORTER_2"/>
    <property type="match status" value="1"/>
</dbReference>
<keyword evidence="4 6" id="KW-0067">ATP-binding</keyword>
<accession>A0A410QF03</accession>
<dbReference type="GO" id="GO:0022857">
    <property type="term" value="F:transmembrane transporter activity"/>
    <property type="evidence" value="ECO:0007669"/>
    <property type="project" value="TreeGrafter"/>
</dbReference>
<organism evidence="6 7">
    <name type="scientific">Acidilutibacter cellobiosedens</name>
    <dbReference type="NCBI Taxonomy" id="2507161"/>
    <lineage>
        <taxon>Bacteria</taxon>
        <taxon>Bacillati</taxon>
        <taxon>Bacillota</taxon>
        <taxon>Tissierellia</taxon>
        <taxon>Tissierellales</taxon>
        <taxon>Acidilutibacteraceae</taxon>
        <taxon>Acidilutibacter</taxon>
    </lineage>
</organism>
<dbReference type="GO" id="GO:0005524">
    <property type="term" value="F:ATP binding"/>
    <property type="evidence" value="ECO:0007669"/>
    <property type="project" value="UniProtKB-KW"/>
</dbReference>
<dbReference type="InterPro" id="IPR003593">
    <property type="entry name" value="AAA+_ATPase"/>
</dbReference>
<dbReference type="OrthoDB" id="9802264at2"/>
<feature type="domain" description="ABC transporter" evidence="5">
    <location>
        <begin position="4"/>
        <end position="231"/>
    </location>
</feature>
<dbReference type="Pfam" id="PF00005">
    <property type="entry name" value="ABC_tran"/>
    <property type="match status" value="1"/>
</dbReference>
<evidence type="ECO:0000313" key="6">
    <source>
        <dbReference type="EMBL" id="QAT62486.1"/>
    </source>
</evidence>
<dbReference type="EMBL" id="CP035282">
    <property type="protein sequence ID" value="QAT62486.1"/>
    <property type="molecule type" value="Genomic_DNA"/>
</dbReference>
<evidence type="ECO:0000256" key="3">
    <source>
        <dbReference type="ARBA" id="ARBA00022741"/>
    </source>
</evidence>
<sequence length="231" mass="25063">MSILKAKEVSYIYKSKYQTVKAVSDVSCTFDTGKVYAIVGHSGSGKTTFLSLLAGLDLPTKGEIYLEDKPMSTLDRDKYRRNTASVVYQSFNLFPLLTALENVAYPMELKGVPTKEAKEKAKELISKVGLEERIYNQLPLMMSGGEQQRVAIARALAVGGKILLADEPTGNLDTANGNIVVELLGKLAHDEGYAVIIITHDMSIADRADVVYTMKDGKLATKGGSFNGTTS</sequence>
<dbReference type="PANTHER" id="PTHR24220">
    <property type="entry name" value="IMPORT ATP-BINDING PROTEIN"/>
    <property type="match status" value="1"/>
</dbReference>
<dbReference type="PANTHER" id="PTHR24220:SF689">
    <property type="entry name" value="LIPOPROTEIN-RELEASING SYSTEM ATP-BINDING PROTEIN LOLD"/>
    <property type="match status" value="1"/>
</dbReference>
<dbReference type="InterPro" id="IPR017911">
    <property type="entry name" value="MacB-like_ATP-bd"/>
</dbReference>
<dbReference type="PROSITE" id="PS00211">
    <property type="entry name" value="ABC_TRANSPORTER_1"/>
    <property type="match status" value="1"/>
</dbReference>
<dbReference type="InterPro" id="IPR015854">
    <property type="entry name" value="ABC_transpr_LolD-like"/>
</dbReference>
<dbReference type="Proteomes" id="UP000287969">
    <property type="component" value="Chromosome"/>
</dbReference>
<dbReference type="SUPFAM" id="SSF52540">
    <property type="entry name" value="P-loop containing nucleoside triphosphate hydrolases"/>
    <property type="match status" value="1"/>
</dbReference>